<gene>
    <name evidence="1" type="ORF">J2I47_16850</name>
</gene>
<evidence type="ECO:0000313" key="1">
    <source>
        <dbReference type="EMBL" id="MBO0938223.1"/>
    </source>
</evidence>
<dbReference type="GO" id="GO:0005506">
    <property type="term" value="F:iron ion binding"/>
    <property type="evidence" value="ECO:0007669"/>
    <property type="project" value="InterPro"/>
</dbReference>
<dbReference type="SUPFAM" id="SSF49482">
    <property type="entry name" value="Aromatic compound dioxygenase"/>
    <property type="match status" value="1"/>
</dbReference>
<proteinExistence type="predicted"/>
<name>A0A939GKS3_9BACT</name>
<accession>A0A939GKS3</accession>
<dbReference type="EMBL" id="JAFMYV010000008">
    <property type="protein sequence ID" value="MBO0938223.1"/>
    <property type="molecule type" value="Genomic_DNA"/>
</dbReference>
<organism evidence="1 2">
    <name type="scientific">Fibrella rubiginis</name>
    <dbReference type="NCBI Taxonomy" id="2817060"/>
    <lineage>
        <taxon>Bacteria</taxon>
        <taxon>Pseudomonadati</taxon>
        <taxon>Bacteroidota</taxon>
        <taxon>Cytophagia</taxon>
        <taxon>Cytophagales</taxon>
        <taxon>Spirosomataceae</taxon>
        <taxon>Fibrella</taxon>
    </lineage>
</organism>
<keyword evidence="2" id="KW-1185">Reference proteome</keyword>
<dbReference type="Proteomes" id="UP000664034">
    <property type="component" value="Unassembled WGS sequence"/>
</dbReference>
<dbReference type="AlphaFoldDB" id="A0A939GKS3"/>
<comment type="caution">
    <text evidence="1">The sequence shown here is derived from an EMBL/GenBank/DDBJ whole genome shotgun (WGS) entry which is preliminary data.</text>
</comment>
<reference evidence="1" key="1">
    <citation type="submission" date="2021-03" db="EMBL/GenBank/DDBJ databases">
        <title>Fibrella sp. HMF5335 genome sequencing and assembly.</title>
        <authorList>
            <person name="Kang H."/>
            <person name="Kim H."/>
            <person name="Bae S."/>
            <person name="Joh K."/>
        </authorList>
    </citation>
    <scope>NUCLEOTIDE SEQUENCE</scope>
    <source>
        <strain evidence="1">HMF5335</strain>
    </source>
</reference>
<dbReference type="RefSeq" id="WP_207365755.1">
    <property type="nucleotide sequence ID" value="NZ_JAFMYV010000008.1"/>
</dbReference>
<dbReference type="GO" id="GO:0016702">
    <property type="term" value="F:oxidoreductase activity, acting on single donors with incorporation of molecular oxygen, incorporation of two atoms of oxygen"/>
    <property type="evidence" value="ECO:0007669"/>
    <property type="project" value="InterPro"/>
</dbReference>
<evidence type="ECO:0000313" key="2">
    <source>
        <dbReference type="Proteomes" id="UP000664034"/>
    </source>
</evidence>
<dbReference type="Gene3D" id="2.60.130.10">
    <property type="entry name" value="Aromatic compound dioxygenase"/>
    <property type="match status" value="1"/>
</dbReference>
<dbReference type="InterPro" id="IPR015889">
    <property type="entry name" value="Intradiol_dOase_core"/>
</dbReference>
<sequence>MEILNVNDQYRPLPGAFVDIWHCDAAGSYSEYGDPGGFGLPMGGSNGRPPPMMNRLFM</sequence>
<protein>
    <submittedName>
        <fullName evidence="1">Uncharacterized protein</fullName>
    </submittedName>
</protein>